<keyword evidence="3" id="KW-1185">Reference proteome</keyword>
<protein>
    <submittedName>
        <fullName evidence="2">Uncharacterized protein</fullName>
    </submittedName>
</protein>
<sequence length="739" mass="81651">MAEQTPKRSLFSDNGRRRSSPAGGVFARSDDIENAWGAPRYTLCSNRRTNSDADKIGALLHGYFNKISDVCSGSREEVTELDRLRRRNLTVLARTVRAAEKMSWTSTLLGLISGERPVPRVNTDHVIFTETRTIADSRKHELSPAGAPDSRKLSAPRGRRDASRRRETLRPSDARIKVSPLIASNRLGDISLRFVAAANLAGTSTTCCTRLSRPAGASRVRVKGQTKQEFGPSQIPGSRGGAFHLRSSACVRRERTCATMGPGVFICWYAHPHVLVPTILRLPCVEARVVTSTLAPPKGGFCVGWLLVFLHSSTILSKAQNSPSGKGHICSYFHRVTQMSKGNLDRSTPLRAHPQRSPKKRHLHNVSSRSRPAGPAHQDAAQLTIARSTRTEWVPRWVSAGRAGGSWALHLSGKGNSARNLENKQEALFLREKTPKCENNLERGVEEIIFDNMAVHNNKPIPELPRLSPCGPGSAIRRRKKRELFDPARSLSAASNFPVVPGDLQRHRIWIENANWSRAIDFLSGLTSVTDNWRRPWPTVDPTWVLSAQGRAKNYHFFPTNGKPLQRHLIELSRVIKIRHSLIVAQTCAGSLSALRFPNIAFPAYVTLSAGVAATPSRKRDNGGKKRGSLGPQPLSANFLQLPHSPPFSPLALFDKGSNLSPRNLFTRVEWRLGPTRDPSSRPSLTSPTDNQLPPDNPRGLDSHFHPRRVEPPPAASETAPFRNRLHNTTITRVDSGDT</sequence>
<feature type="compositionally biased region" description="Polar residues" evidence="1">
    <location>
        <begin position="727"/>
        <end position="739"/>
    </location>
</feature>
<evidence type="ECO:0000256" key="1">
    <source>
        <dbReference type="SAM" id="MobiDB-lite"/>
    </source>
</evidence>
<feature type="compositionally biased region" description="Basic and acidic residues" evidence="1">
    <location>
        <begin position="699"/>
        <end position="711"/>
    </location>
</feature>
<feature type="region of interest" description="Disordered" evidence="1">
    <location>
        <begin position="137"/>
        <end position="171"/>
    </location>
</feature>
<dbReference type="AlphaFoldDB" id="A0A8J6HIU2"/>
<gene>
    <name evidence="2" type="ORF">GEV33_007903</name>
</gene>
<feature type="region of interest" description="Disordered" evidence="1">
    <location>
        <begin position="341"/>
        <end position="380"/>
    </location>
</feature>
<feature type="region of interest" description="Disordered" evidence="1">
    <location>
        <begin position="671"/>
        <end position="739"/>
    </location>
</feature>
<feature type="compositionally biased region" description="Basic and acidic residues" evidence="1">
    <location>
        <begin position="158"/>
        <end position="171"/>
    </location>
</feature>
<proteinExistence type="predicted"/>
<feature type="compositionally biased region" description="Basic residues" evidence="1">
    <location>
        <begin position="353"/>
        <end position="364"/>
    </location>
</feature>
<reference evidence="2" key="2">
    <citation type="submission" date="2021-08" db="EMBL/GenBank/DDBJ databases">
        <authorList>
            <person name="Eriksson T."/>
        </authorList>
    </citation>
    <scope>NUCLEOTIDE SEQUENCE</scope>
    <source>
        <strain evidence="2">Stoneville</strain>
        <tissue evidence="2">Whole head</tissue>
    </source>
</reference>
<accession>A0A8J6HIU2</accession>
<name>A0A8J6HIU2_TENMO</name>
<feature type="compositionally biased region" description="Polar residues" evidence="1">
    <location>
        <begin position="681"/>
        <end position="694"/>
    </location>
</feature>
<feature type="region of interest" description="Disordered" evidence="1">
    <location>
        <begin position="614"/>
        <end position="641"/>
    </location>
</feature>
<comment type="caution">
    <text evidence="2">The sequence shown here is derived from an EMBL/GenBank/DDBJ whole genome shotgun (WGS) entry which is preliminary data.</text>
</comment>
<feature type="region of interest" description="Disordered" evidence="1">
    <location>
        <begin position="1"/>
        <end position="26"/>
    </location>
</feature>
<evidence type="ECO:0000313" key="2">
    <source>
        <dbReference type="EMBL" id="KAH0814886.1"/>
    </source>
</evidence>
<reference evidence="2" key="1">
    <citation type="journal article" date="2020" name="J Insects Food Feed">
        <title>The yellow mealworm (Tenebrio molitor) genome: a resource for the emerging insects as food and feed industry.</title>
        <authorList>
            <person name="Eriksson T."/>
            <person name="Andere A."/>
            <person name="Kelstrup H."/>
            <person name="Emery V."/>
            <person name="Picard C."/>
        </authorList>
    </citation>
    <scope>NUCLEOTIDE SEQUENCE</scope>
    <source>
        <strain evidence="2">Stoneville</strain>
        <tissue evidence="2">Whole head</tissue>
    </source>
</reference>
<dbReference type="EMBL" id="JABDTM020023815">
    <property type="protein sequence ID" value="KAH0814886.1"/>
    <property type="molecule type" value="Genomic_DNA"/>
</dbReference>
<organism evidence="2 3">
    <name type="scientific">Tenebrio molitor</name>
    <name type="common">Yellow mealworm beetle</name>
    <dbReference type="NCBI Taxonomy" id="7067"/>
    <lineage>
        <taxon>Eukaryota</taxon>
        <taxon>Metazoa</taxon>
        <taxon>Ecdysozoa</taxon>
        <taxon>Arthropoda</taxon>
        <taxon>Hexapoda</taxon>
        <taxon>Insecta</taxon>
        <taxon>Pterygota</taxon>
        <taxon>Neoptera</taxon>
        <taxon>Endopterygota</taxon>
        <taxon>Coleoptera</taxon>
        <taxon>Polyphaga</taxon>
        <taxon>Cucujiformia</taxon>
        <taxon>Tenebrionidae</taxon>
        <taxon>Tenebrio</taxon>
    </lineage>
</organism>
<dbReference type="Proteomes" id="UP000719412">
    <property type="component" value="Unassembled WGS sequence"/>
</dbReference>
<evidence type="ECO:0000313" key="3">
    <source>
        <dbReference type="Proteomes" id="UP000719412"/>
    </source>
</evidence>